<dbReference type="PANTHER" id="PTHR11733">
    <property type="entry name" value="ZINC METALLOPROTEASE FAMILY M13 NEPRILYSIN-RELATED"/>
    <property type="match status" value="1"/>
</dbReference>
<dbReference type="InterPro" id="IPR000718">
    <property type="entry name" value="Peptidase_M13"/>
</dbReference>
<evidence type="ECO:0008006" key="5">
    <source>
        <dbReference type="Google" id="ProtNLM"/>
    </source>
</evidence>
<evidence type="ECO:0000256" key="1">
    <source>
        <dbReference type="SAM" id="MobiDB-lite"/>
    </source>
</evidence>
<keyword evidence="2" id="KW-1133">Transmembrane helix</keyword>
<comment type="caution">
    <text evidence="3">The sequence shown here is derived from an EMBL/GenBank/DDBJ whole genome shotgun (WGS) entry which is preliminary data.</text>
</comment>
<dbReference type="EMBL" id="JABSTU010004739">
    <property type="protein sequence ID" value="KAH7957926.1"/>
    <property type="molecule type" value="Genomic_DNA"/>
</dbReference>
<keyword evidence="2" id="KW-0812">Transmembrane</keyword>
<dbReference type="Proteomes" id="UP000821866">
    <property type="component" value="Unassembled WGS sequence"/>
</dbReference>
<feature type="transmembrane region" description="Helical" evidence="2">
    <location>
        <begin position="255"/>
        <end position="278"/>
    </location>
</feature>
<feature type="compositionally biased region" description="Low complexity" evidence="1">
    <location>
        <begin position="89"/>
        <end position="104"/>
    </location>
</feature>
<dbReference type="Gene3D" id="3.40.390.10">
    <property type="entry name" value="Collagenase (Catalytic Domain)"/>
    <property type="match status" value="1"/>
</dbReference>
<proteinExistence type="predicted"/>
<dbReference type="GO" id="GO:0016485">
    <property type="term" value="P:protein processing"/>
    <property type="evidence" value="ECO:0007669"/>
    <property type="project" value="TreeGrafter"/>
</dbReference>
<evidence type="ECO:0000313" key="3">
    <source>
        <dbReference type="EMBL" id="KAH7957926.1"/>
    </source>
</evidence>
<feature type="region of interest" description="Disordered" evidence="1">
    <location>
        <begin position="693"/>
        <end position="729"/>
    </location>
</feature>
<dbReference type="PROSITE" id="PS51885">
    <property type="entry name" value="NEPRILYSIN"/>
    <property type="match status" value="1"/>
</dbReference>
<reference evidence="3" key="1">
    <citation type="journal article" date="2020" name="Cell">
        <title>Large-Scale Comparative Analyses of Tick Genomes Elucidate Their Genetic Diversity and Vector Capacities.</title>
        <authorList>
            <consortium name="Tick Genome and Microbiome Consortium (TIGMIC)"/>
            <person name="Jia N."/>
            <person name="Wang J."/>
            <person name="Shi W."/>
            <person name="Du L."/>
            <person name="Sun Y."/>
            <person name="Zhan W."/>
            <person name="Jiang J.F."/>
            <person name="Wang Q."/>
            <person name="Zhang B."/>
            <person name="Ji P."/>
            <person name="Bell-Sakyi L."/>
            <person name="Cui X.M."/>
            <person name="Yuan T.T."/>
            <person name="Jiang B.G."/>
            <person name="Yang W.F."/>
            <person name="Lam T.T."/>
            <person name="Chang Q.C."/>
            <person name="Ding S.J."/>
            <person name="Wang X.J."/>
            <person name="Zhu J.G."/>
            <person name="Ruan X.D."/>
            <person name="Zhao L."/>
            <person name="Wei J.T."/>
            <person name="Ye R.Z."/>
            <person name="Que T.C."/>
            <person name="Du C.H."/>
            <person name="Zhou Y.H."/>
            <person name="Cheng J.X."/>
            <person name="Dai P.F."/>
            <person name="Guo W.B."/>
            <person name="Han X.H."/>
            <person name="Huang E.J."/>
            <person name="Li L.F."/>
            <person name="Wei W."/>
            <person name="Gao Y.C."/>
            <person name="Liu J.Z."/>
            <person name="Shao H.Z."/>
            <person name="Wang X."/>
            <person name="Wang C.C."/>
            <person name="Yang T.C."/>
            <person name="Huo Q.B."/>
            <person name="Li W."/>
            <person name="Chen H.Y."/>
            <person name="Chen S.E."/>
            <person name="Zhou L.G."/>
            <person name="Ni X.B."/>
            <person name="Tian J.H."/>
            <person name="Sheng Y."/>
            <person name="Liu T."/>
            <person name="Pan Y.S."/>
            <person name="Xia L.Y."/>
            <person name="Li J."/>
            <person name="Zhao F."/>
            <person name="Cao W.C."/>
        </authorList>
    </citation>
    <scope>NUCLEOTIDE SEQUENCE</scope>
    <source>
        <strain evidence="3">Rmic-2018</strain>
    </source>
</reference>
<accession>A0A9J6CYF2</accession>
<name>A0A9J6CYF2_RHIMP</name>
<dbReference type="GO" id="GO:0005886">
    <property type="term" value="C:plasma membrane"/>
    <property type="evidence" value="ECO:0007669"/>
    <property type="project" value="TreeGrafter"/>
</dbReference>
<dbReference type="PANTHER" id="PTHR11733:SF241">
    <property type="entry name" value="GH26575P-RELATED"/>
    <property type="match status" value="1"/>
</dbReference>
<gene>
    <name evidence="3" type="ORF">HPB51_028087</name>
</gene>
<keyword evidence="2" id="KW-0472">Membrane</keyword>
<protein>
    <recommendedName>
        <fullName evidence="5">Peptidase M13 N-terminal domain-containing protein</fullName>
    </recommendedName>
</protein>
<dbReference type="InterPro" id="IPR042089">
    <property type="entry name" value="Peptidase_M13_dom_2"/>
</dbReference>
<feature type="compositionally biased region" description="Basic residues" evidence="1">
    <location>
        <begin position="124"/>
        <end position="140"/>
    </location>
</feature>
<organism evidence="3 4">
    <name type="scientific">Rhipicephalus microplus</name>
    <name type="common">Cattle tick</name>
    <name type="synonym">Boophilus microplus</name>
    <dbReference type="NCBI Taxonomy" id="6941"/>
    <lineage>
        <taxon>Eukaryota</taxon>
        <taxon>Metazoa</taxon>
        <taxon>Ecdysozoa</taxon>
        <taxon>Arthropoda</taxon>
        <taxon>Chelicerata</taxon>
        <taxon>Arachnida</taxon>
        <taxon>Acari</taxon>
        <taxon>Parasitiformes</taxon>
        <taxon>Ixodida</taxon>
        <taxon>Ixodoidea</taxon>
        <taxon>Ixodidae</taxon>
        <taxon>Rhipicephalinae</taxon>
        <taxon>Rhipicephalus</taxon>
        <taxon>Boophilus</taxon>
    </lineage>
</organism>
<feature type="compositionally biased region" description="Basic and acidic residues" evidence="1">
    <location>
        <begin position="168"/>
        <end position="184"/>
    </location>
</feature>
<evidence type="ECO:0000313" key="4">
    <source>
        <dbReference type="Proteomes" id="UP000821866"/>
    </source>
</evidence>
<dbReference type="AlphaFoldDB" id="A0A9J6CYF2"/>
<feature type="region of interest" description="Disordered" evidence="1">
    <location>
        <begin position="1"/>
        <end position="187"/>
    </location>
</feature>
<feature type="compositionally biased region" description="Polar residues" evidence="1">
    <location>
        <begin position="709"/>
        <end position="729"/>
    </location>
</feature>
<sequence length="796" mass="88690">MPRVEPTEGIAAKPDLSPAACVDSRGSSPSLMSRHRHSSDVVVPQTASTVSRRDLKSRRQRIPESKATKSPSDSKPFLDAAVERSRSIAGPASSASPVHSPARAQRGAVPASTTCSRYAPRIILPHRHRGGGGGARRAKSPMKPAAKASVVAAGGLNEPPRTPVSSDSTEKKSENEGKTRDSVESVHLSRLQGTRTSISIVAKSSPYESSLNATHQRASSGHTMLSEEVLERMHSLAIEGAHQTKLNSLWTEARWIALVACGVVAVILIVIPLVLLLFRHRLSIAEIPRNESPCKSAGCQHLVSEVINRLNTSVDPCDDIEAHVCGAIKWENGLITDTASKMMLMWMRRGAQYLESKSKREAAFSLYSACLAPAEECLSQLKAFMKGRGMTWPQYGADNSQHAAYVMLDLLINWGVPFWFEMSLRRLPNDARYSLYINRVPINKWRRQQQVSEDMGHLKEYAKVFYDVYGASKEDRSHIDKLLKLEKDLHAVIEPPDFEHSATLLCKFKGSRKVLHRMCVSFSLRDTIQPGALTETLVSMGSTTLFTSSYNSKTWLGFLNELLQPHQFTMEDYILVDDIGLSRTMVEILMQFRTCLWKSYTDAGSKASAEIFTTSASRNSLPWMDEAARSEEVAIVEATEFEVWKRNLGNHNDDDDSQEWPHSLPWMDEAARNEAVAIVEATEFEVWRRILGNHNDDDDSQEGPPTMSIVGSRTSEAPQDNFSLASHTGTALGNRVVDARPKESTAPTLKPMALRRRRRTSPSTWTVVQSWIDAAIRYKRHLPNWPLDDTLLHRHL</sequence>
<keyword evidence="4" id="KW-1185">Reference proteome</keyword>
<dbReference type="InterPro" id="IPR024079">
    <property type="entry name" value="MetalloPept_cat_dom_sf"/>
</dbReference>
<evidence type="ECO:0000256" key="2">
    <source>
        <dbReference type="SAM" id="Phobius"/>
    </source>
</evidence>
<dbReference type="GO" id="GO:0004222">
    <property type="term" value="F:metalloendopeptidase activity"/>
    <property type="evidence" value="ECO:0007669"/>
    <property type="project" value="InterPro"/>
</dbReference>
<dbReference type="SUPFAM" id="SSF55486">
    <property type="entry name" value="Metalloproteases ('zincins'), catalytic domain"/>
    <property type="match status" value="1"/>
</dbReference>
<dbReference type="Gene3D" id="1.10.1380.10">
    <property type="entry name" value="Neutral endopeptidase , domain2"/>
    <property type="match status" value="1"/>
</dbReference>
<reference evidence="3" key="2">
    <citation type="submission" date="2021-09" db="EMBL/GenBank/DDBJ databases">
        <authorList>
            <person name="Jia N."/>
            <person name="Wang J."/>
            <person name="Shi W."/>
            <person name="Du L."/>
            <person name="Sun Y."/>
            <person name="Zhan W."/>
            <person name="Jiang J."/>
            <person name="Wang Q."/>
            <person name="Zhang B."/>
            <person name="Ji P."/>
            <person name="Sakyi L.B."/>
            <person name="Cui X."/>
            <person name="Yuan T."/>
            <person name="Jiang B."/>
            <person name="Yang W."/>
            <person name="Lam T.T.-Y."/>
            <person name="Chang Q."/>
            <person name="Ding S."/>
            <person name="Wang X."/>
            <person name="Zhu J."/>
            <person name="Ruan X."/>
            <person name="Zhao L."/>
            <person name="Wei J."/>
            <person name="Que T."/>
            <person name="Du C."/>
            <person name="Cheng J."/>
            <person name="Dai P."/>
            <person name="Han X."/>
            <person name="Huang E."/>
            <person name="Gao Y."/>
            <person name="Liu J."/>
            <person name="Shao H."/>
            <person name="Ye R."/>
            <person name="Li L."/>
            <person name="Wei W."/>
            <person name="Wang X."/>
            <person name="Wang C."/>
            <person name="Huo Q."/>
            <person name="Li W."/>
            <person name="Guo W."/>
            <person name="Chen H."/>
            <person name="Chen S."/>
            <person name="Zhou L."/>
            <person name="Zhou L."/>
            <person name="Ni X."/>
            <person name="Tian J."/>
            <person name="Zhou Y."/>
            <person name="Sheng Y."/>
            <person name="Liu T."/>
            <person name="Pan Y."/>
            <person name="Xia L."/>
            <person name="Li J."/>
            <person name="Zhao F."/>
            <person name="Cao W."/>
        </authorList>
    </citation>
    <scope>NUCLEOTIDE SEQUENCE</scope>
    <source>
        <strain evidence="3">Rmic-2018</strain>
        <tissue evidence="3">Larvae</tissue>
    </source>
</reference>